<dbReference type="InterPro" id="IPR032710">
    <property type="entry name" value="NTF2-like_dom_sf"/>
</dbReference>
<sequence length="128" mass="13527">MSAPSPAGLVEAVARAWSDGDAEAFAAHYAPDATAILPGFHLRDRAGIQSAMGEAFTGPLRGSRRVHEILAERRYGADTVVLVTRSATVAAGEDEPAPSAWSLATWLLRLDGDGWLVAAYHDCPEAAR</sequence>
<accession>A0ABP8DJP1</accession>
<reference evidence="3" key="1">
    <citation type="journal article" date="2019" name="Int. J. Syst. Evol. Microbiol.">
        <title>The Global Catalogue of Microorganisms (GCM) 10K type strain sequencing project: providing services to taxonomists for standard genome sequencing and annotation.</title>
        <authorList>
            <consortium name="The Broad Institute Genomics Platform"/>
            <consortium name="The Broad Institute Genome Sequencing Center for Infectious Disease"/>
            <person name="Wu L."/>
            <person name="Ma J."/>
        </authorList>
    </citation>
    <scope>NUCLEOTIDE SEQUENCE [LARGE SCALE GENOMIC DNA]</scope>
    <source>
        <strain evidence="3">JCM 17441</strain>
    </source>
</reference>
<dbReference type="Proteomes" id="UP001500620">
    <property type="component" value="Unassembled WGS sequence"/>
</dbReference>
<dbReference type="NCBIfam" id="TIGR02246">
    <property type="entry name" value="SgcJ/EcaC family oxidoreductase"/>
    <property type="match status" value="1"/>
</dbReference>
<name>A0ABP8DJP1_9ACTN</name>
<dbReference type="SUPFAM" id="SSF54427">
    <property type="entry name" value="NTF2-like"/>
    <property type="match status" value="1"/>
</dbReference>
<evidence type="ECO:0000313" key="2">
    <source>
        <dbReference type="EMBL" id="GAA4257469.1"/>
    </source>
</evidence>
<evidence type="ECO:0000313" key="3">
    <source>
        <dbReference type="Proteomes" id="UP001500620"/>
    </source>
</evidence>
<feature type="domain" description="DUF4440" evidence="1">
    <location>
        <begin position="9"/>
        <end position="116"/>
    </location>
</feature>
<dbReference type="InterPro" id="IPR011944">
    <property type="entry name" value="Steroid_delta5-4_isomerase"/>
</dbReference>
<dbReference type="Pfam" id="PF14534">
    <property type="entry name" value="DUF4440"/>
    <property type="match status" value="1"/>
</dbReference>
<gene>
    <name evidence="2" type="ORF">GCM10022255_074340</name>
</gene>
<dbReference type="EMBL" id="BAABAT010000027">
    <property type="protein sequence ID" value="GAA4257469.1"/>
    <property type="molecule type" value="Genomic_DNA"/>
</dbReference>
<dbReference type="InterPro" id="IPR027843">
    <property type="entry name" value="DUF4440"/>
</dbReference>
<proteinExistence type="predicted"/>
<organism evidence="2 3">
    <name type="scientific">Dactylosporangium darangshiense</name>
    <dbReference type="NCBI Taxonomy" id="579108"/>
    <lineage>
        <taxon>Bacteria</taxon>
        <taxon>Bacillati</taxon>
        <taxon>Actinomycetota</taxon>
        <taxon>Actinomycetes</taxon>
        <taxon>Micromonosporales</taxon>
        <taxon>Micromonosporaceae</taxon>
        <taxon>Dactylosporangium</taxon>
    </lineage>
</organism>
<dbReference type="Gene3D" id="3.10.450.50">
    <property type="match status" value="1"/>
</dbReference>
<evidence type="ECO:0000259" key="1">
    <source>
        <dbReference type="Pfam" id="PF14534"/>
    </source>
</evidence>
<protein>
    <recommendedName>
        <fullName evidence="1">DUF4440 domain-containing protein</fullName>
    </recommendedName>
</protein>
<dbReference type="RefSeq" id="WP_345134431.1">
    <property type="nucleotide sequence ID" value="NZ_BAABAT010000027.1"/>
</dbReference>
<comment type="caution">
    <text evidence="2">The sequence shown here is derived from an EMBL/GenBank/DDBJ whole genome shotgun (WGS) entry which is preliminary data.</text>
</comment>
<keyword evidence="3" id="KW-1185">Reference proteome</keyword>